<dbReference type="GeneID" id="103516696"/>
<feature type="region of interest" description="Disordered" evidence="1">
    <location>
        <begin position="2449"/>
        <end position="2589"/>
    </location>
</feature>
<feature type="compositionally biased region" description="Polar residues" evidence="1">
    <location>
        <begin position="135"/>
        <end position="165"/>
    </location>
</feature>
<feature type="region of interest" description="Disordered" evidence="1">
    <location>
        <begin position="98"/>
        <end position="218"/>
    </location>
</feature>
<feature type="compositionally biased region" description="Basic residues" evidence="1">
    <location>
        <begin position="102"/>
        <end position="113"/>
    </location>
</feature>
<feature type="region of interest" description="Disordered" evidence="1">
    <location>
        <begin position="2178"/>
        <end position="2200"/>
    </location>
</feature>
<feature type="compositionally biased region" description="Basic and acidic residues" evidence="1">
    <location>
        <begin position="899"/>
        <end position="939"/>
    </location>
</feature>
<feature type="compositionally biased region" description="Polar residues" evidence="1">
    <location>
        <begin position="722"/>
        <end position="732"/>
    </location>
</feature>
<feature type="region of interest" description="Disordered" evidence="1">
    <location>
        <begin position="286"/>
        <end position="322"/>
    </location>
</feature>
<feature type="region of interest" description="Disordered" evidence="1">
    <location>
        <begin position="2221"/>
        <end position="2319"/>
    </location>
</feature>
<organism evidence="2 3">
    <name type="scientific">Diaphorina citri</name>
    <name type="common">Asian citrus psyllid</name>
    <dbReference type="NCBI Taxonomy" id="121845"/>
    <lineage>
        <taxon>Eukaryota</taxon>
        <taxon>Metazoa</taxon>
        <taxon>Ecdysozoa</taxon>
        <taxon>Arthropoda</taxon>
        <taxon>Hexapoda</taxon>
        <taxon>Insecta</taxon>
        <taxon>Pterygota</taxon>
        <taxon>Neoptera</taxon>
        <taxon>Paraneoptera</taxon>
        <taxon>Hemiptera</taxon>
        <taxon>Sternorrhyncha</taxon>
        <taxon>Psylloidea</taxon>
        <taxon>Psyllidae</taxon>
        <taxon>Diaphorininae</taxon>
        <taxon>Diaphorina</taxon>
    </lineage>
</organism>
<feature type="compositionally biased region" description="Basic and acidic residues" evidence="1">
    <location>
        <begin position="516"/>
        <end position="559"/>
    </location>
</feature>
<protein>
    <submittedName>
        <fullName evidence="3">Uncharacterized protein LOC103516696</fullName>
    </submittedName>
</protein>
<feature type="compositionally biased region" description="Polar residues" evidence="1">
    <location>
        <begin position="1125"/>
        <end position="1161"/>
    </location>
</feature>
<evidence type="ECO:0000313" key="2">
    <source>
        <dbReference type="Proteomes" id="UP000079169"/>
    </source>
</evidence>
<feature type="compositionally biased region" description="Basic and acidic residues" evidence="1">
    <location>
        <begin position="2467"/>
        <end position="2478"/>
    </location>
</feature>
<feature type="compositionally biased region" description="Basic and acidic residues" evidence="1">
    <location>
        <begin position="2289"/>
        <end position="2307"/>
    </location>
</feature>
<feature type="compositionally biased region" description="Low complexity" evidence="1">
    <location>
        <begin position="345"/>
        <end position="364"/>
    </location>
</feature>
<feature type="compositionally biased region" description="Basic and acidic residues" evidence="1">
    <location>
        <begin position="476"/>
        <end position="489"/>
    </location>
</feature>
<feature type="compositionally biased region" description="Basic and acidic residues" evidence="1">
    <location>
        <begin position="2117"/>
        <end position="2137"/>
    </location>
</feature>
<feature type="compositionally biased region" description="Polar residues" evidence="1">
    <location>
        <begin position="365"/>
        <end position="374"/>
    </location>
</feature>
<feature type="compositionally biased region" description="Polar residues" evidence="1">
    <location>
        <begin position="2523"/>
        <end position="2532"/>
    </location>
</feature>
<feature type="compositionally biased region" description="Polar residues" evidence="1">
    <location>
        <begin position="2543"/>
        <end position="2557"/>
    </location>
</feature>
<feature type="region of interest" description="Disordered" evidence="1">
    <location>
        <begin position="1995"/>
        <end position="2031"/>
    </location>
</feature>
<feature type="region of interest" description="Disordered" evidence="1">
    <location>
        <begin position="1291"/>
        <end position="1312"/>
    </location>
</feature>
<feature type="compositionally biased region" description="Basic residues" evidence="1">
    <location>
        <begin position="2001"/>
        <end position="2011"/>
    </location>
</feature>
<feature type="compositionally biased region" description="Polar residues" evidence="1">
    <location>
        <begin position="2221"/>
        <end position="2237"/>
    </location>
</feature>
<keyword evidence="2" id="KW-1185">Reference proteome</keyword>
<sequence>MGAGKLRCTRNSSSGTSPLNCVDPCTIYVGNIADHMNEAYFQSQFPAVCHVTVTNTNKLGTMRGRRGGMDRSALLHFGSVQDSLDALRIGAPAMMESSQRKMTVRCRRIKAPRSRTDDTSSILDSSSSVCTESSIEQNTSGSEITSYNPDNRSTASLDNPKTSSAEDPINIRGDREITNSISETETDSDMTPSKSSTRASNVSIHGHSLDSCSSSDRNETVNASDVCINQTNSTINTINTSELHTSTITPSNTLLSSISSPNNINNTSDNSNNISSNTASLIKCSQISNPNHTNNETTNSSGTSSNEASNSPTLTANSKTCNNSNNISSNTASLIKCSQISNPNLTNNETTNSSGTSSNEASNSPTLTANSKTCSDSNTETSQSSNESINSSSEISFGSNPNNTSSEISLFSKPNNPNPLTSKSRSRTVDTRHCMITLLDESQLENTVSDLVTDGVNIESKRQELVPNIQQTLPIERHDTLEKQGKGWDKAGYNDSQNAEKPEKLSAPNIEQGLPVERHENLENRAKESNKPGKDMSCKDETFRKDESKDVNERVKGREASGIGAVGSAEVMDVESNNESRVTTKLAKVSRAEPFETKPPDKLKKDKGSRSKDVDKKVSEKHDVERKNNDKKVSDKNSNEKDKDKNSDKPVVDKKNSDKKGRDKNSDQKDVNKKDSDRKSSKNHISADEHSTKDLLSISRSHDKTARDSKRKDGSESKDVTNAKSSSKSGNKTIKKFIPTTPNDKVSGETRPSKLDDKSKTDKVKPDKSSHKSRKDETRKSEKESLKRTSKSESSGKDSSSKKRHRSEPTQVSSKNNTSNDKKTAADSLDCSVVIPKIPPEVVEFTTSTKSSGISHVKTSDQIEVANVFSALIDRGKKASRSVGFETVRKEKSKHGSNQKKEKSEEKTTSVKEKSESSKYKHSTSKEKTKQKTSSEKETTLVAGKSNEVSKEHDTDIKNNVTKDSTHLSKKARSTKEDSKTKDKKRDSKSHSIKDTKTAPKDNHKNNKNHCIQSDDIDRRELSLYSTSKPMVELSGANTANNIHPVSTNTTDIPEKIKGSHSENRTHKHKDKRESSKDSTKPPRAYSKKNQIQALLQSIAKRGKSRHETETIEMIATKDESCETIDNSNINKSDTVITSGKPQANTPNHETITSDTTNENLMNEDKNTTDNHTKDSKKKRSDKNVRDSVKDSEKLNVTNKSNAMDIMADNSETQRDRNERVETDDTNKESDTMNTSVELSETITTSMELSESETNDALHTTSFAGTSSVNNTSSVEYMEYDMKRFEDNESEMLSDEETPNIPTEDRLASQSMRKKYKKKRAFDERSIGDMSSVTNAPHVLDAHERSVEDSPVKVWNHVSKSTMRAMDERSIGDFSSVTNLNHVPDVRERSVNESILSDLANLRRGHTPKSPKRPIDQRSIGDMSSIVNEPHIHEELIDDGHLVNNLHKDHLSKVPNRPFDERSIGDMSSIVNEPHVADIHERPIVETSIDGRQQIVNVHKILVSKTPNRPFDERSIGDMDSIVNEHIADDHMNEAYFRSQFPAVCHITVTNTNKLGTMRGRRGGMDRSALLHFGSVQDSLDALRIGAPAMMESSQRKMTVRCRRIKAARSRTDDTSSILDSSSSVCTDVHERPIVEANVDDRHKIVNINKNRVSKTPNRPFDERSIGDMSSIVNEPHVVDIHERPIVEASIDDRHKIVNINKNRVSKTLNRPFDERSIGDMSSIVNEPHVVDIHERPIVKKVNIDDRHQIVNVHKNPVSRTPNRPFDERSIGDMDSIVNEPHVVDIHERPIVEASIDDRQEIVNVHKNRTSKTPNRPFDERSIGDMSSIVNEPHVVDIHERPIVEANVDEVCTTTSTHDVRKSKSSESSGRLHVFNTNLSLDDLLDEPYSLDEIRRKSHDDQSIILSDDEHALRKEKTHSKTRPAYVRKRDLDQVSIFDDDDDDYGSIAPAPQRQALSLVDPIETDAWNCETQTRLFRSIMENKHKLKPVLEVMEEDTRQRAPRRGRKRKREKSDFDKCSVFSGDSNDSEPHVVDVVEKGRRSADRSHVGVKYDLIASSSQVETRQWNLNKPSGSRSSTPYNHARDKAMRQFRDMSTYGEEHYHRDGKYGATSKHGGVRDTLDTRGDGTLDTNRRPDRHSLYVNGTVRNTSDHFLTNVGKHLTPPVRAPPERYRRTVRDNASIASDDEDDERDHLAASRGNYKTALHRHIVEVSTRHSGYENMSSEHCMSRSASARSNETHRHAVSSEGHGFDPHRDHGLRDVTNHKEGKTADPKSSQCRVDMIFNEGGESHTTEPHARPNTADDLRLLPGSSGGKSNRLADHMASLNEKLGAVQQQRKRVNSNWEDDGRLPEYTLNPGGNTGVVDYPGLATNSTSAPATQLTPNISEKPHGSSSVGKTPRRRRRRYGSVGLDDDDEDEQGNTSTKKNIPTAGALGAKTSVEYVQLTQTPYREAIQPTRQSTPSSFHRKEPSRPHEAKPSASDSKGKPRTRRRRYGSVGLDDDDEPCGSKESHLQHVTDGNRSDSSGLVSNSVHRRGEYSVPSRESQILNSELTQNSLHDRGGAYLDRGVTHHGRGPSTHRAAMRMSDPARNACSTRACASKPNLRQTPPEHQTLHQNLFGSGYAYASGARQPHGYGESSGYGTHHAGESAPYRHAEPYREDPRPHGVTDYNPPFPASHALPEISEDAYIMYNEPVDPQSCSSSCVNLCAGGSDIYDDLESASVVEMRLLQERIARKYEEKLARKREMDRQQRREAELLAARKRRKLMEKVNKQRYV</sequence>
<evidence type="ECO:0000256" key="1">
    <source>
        <dbReference type="SAM" id="MobiDB-lite"/>
    </source>
</evidence>
<dbReference type="STRING" id="121845.A0A3Q0J8R0"/>
<reference evidence="3" key="1">
    <citation type="submission" date="2025-08" db="UniProtKB">
        <authorList>
            <consortium name="RefSeq"/>
        </authorList>
    </citation>
    <scope>IDENTIFICATION</scope>
</reference>
<gene>
    <name evidence="3" type="primary">LOC103516696</name>
</gene>
<feature type="compositionally biased region" description="Polar residues" evidence="1">
    <location>
        <begin position="1036"/>
        <end position="1052"/>
    </location>
</feature>
<feature type="compositionally biased region" description="Basic and acidic residues" evidence="1">
    <location>
        <begin position="948"/>
        <end position="957"/>
    </location>
</feature>
<name>A0A3Q0J8R0_DIACI</name>
<feature type="compositionally biased region" description="Basic and acidic residues" evidence="1">
    <location>
        <begin position="746"/>
        <end position="801"/>
    </location>
</feature>
<feature type="compositionally biased region" description="Low complexity" evidence="1">
    <location>
        <begin position="375"/>
        <end position="396"/>
    </location>
</feature>
<feature type="compositionally biased region" description="Basic and acidic residues" evidence="1">
    <location>
        <begin position="700"/>
        <end position="721"/>
    </location>
</feature>
<accession>A0A3Q0J8R0</accession>
<feature type="region of interest" description="Disordered" evidence="1">
    <location>
        <begin position="2107"/>
        <end position="2137"/>
    </location>
</feature>
<feature type="region of interest" description="Disordered" evidence="1">
    <location>
        <begin position="1125"/>
        <end position="1237"/>
    </location>
</feature>
<feature type="region of interest" description="Disordered" evidence="1">
    <location>
        <begin position="2631"/>
        <end position="2673"/>
    </location>
</feature>
<feature type="compositionally biased region" description="Basic and acidic residues" evidence="1">
    <location>
        <begin position="590"/>
        <end position="693"/>
    </location>
</feature>
<dbReference type="Proteomes" id="UP000079169">
    <property type="component" value="Unplaced"/>
</dbReference>
<feature type="compositionally biased region" description="Polar residues" evidence="1">
    <location>
        <begin position="809"/>
        <end position="819"/>
    </location>
</feature>
<feature type="compositionally biased region" description="Basic and acidic residues" evidence="1">
    <location>
        <begin position="2646"/>
        <end position="2667"/>
    </location>
</feature>
<feature type="compositionally biased region" description="Polar residues" evidence="1">
    <location>
        <begin position="2371"/>
        <end position="2397"/>
    </location>
</feature>
<feature type="compositionally biased region" description="Basic and acidic residues" evidence="1">
    <location>
        <begin position="2507"/>
        <end position="2522"/>
    </location>
</feature>
<feature type="region of interest" description="Disordered" evidence="1">
    <location>
        <begin position="2331"/>
        <end position="2433"/>
    </location>
</feature>
<feature type="region of interest" description="Disordered" evidence="1">
    <location>
        <begin position="874"/>
        <end position="1090"/>
    </location>
</feature>
<dbReference type="PaxDb" id="121845-A0A3Q0J8R0"/>
<feature type="compositionally biased region" description="Basic and acidic residues" evidence="1">
    <location>
        <begin position="1163"/>
        <end position="1174"/>
    </location>
</feature>
<feature type="compositionally biased region" description="Basic and acidic residues" evidence="1">
    <location>
        <begin position="1053"/>
        <end position="1065"/>
    </location>
</feature>
<dbReference type="RefSeq" id="XP_026684816.1">
    <property type="nucleotide sequence ID" value="XM_026829015.1"/>
</dbReference>
<feature type="compositionally biased region" description="Basic and acidic residues" evidence="1">
    <location>
        <begin position="2250"/>
        <end position="2273"/>
    </location>
</feature>
<feature type="compositionally biased region" description="Basic and acidic residues" evidence="1">
    <location>
        <begin position="974"/>
        <end position="1005"/>
    </location>
</feature>
<feature type="compositionally biased region" description="Basic and acidic residues" evidence="1">
    <location>
        <begin position="1072"/>
        <end position="1081"/>
    </location>
</feature>
<feature type="compositionally biased region" description="Basic and acidic residues" evidence="1">
    <location>
        <begin position="1212"/>
        <end position="1231"/>
    </location>
</feature>
<proteinExistence type="predicted"/>
<feature type="compositionally biased region" description="Polar residues" evidence="1">
    <location>
        <begin position="178"/>
        <end position="203"/>
    </location>
</feature>
<dbReference type="KEGG" id="dci:103516696"/>
<evidence type="ECO:0000313" key="3">
    <source>
        <dbReference type="RefSeq" id="XP_026684816.1"/>
    </source>
</evidence>
<feature type="compositionally biased region" description="Polar residues" evidence="1">
    <location>
        <begin position="397"/>
        <end position="423"/>
    </location>
</feature>
<feature type="region of interest" description="Disordered" evidence="1">
    <location>
        <begin position="345"/>
        <end position="428"/>
    </location>
</feature>
<feature type="region of interest" description="Disordered" evidence="1">
    <location>
        <begin position="476"/>
        <end position="833"/>
    </location>
</feature>
<feature type="compositionally biased region" description="Basic and acidic residues" evidence="1">
    <location>
        <begin position="1182"/>
        <end position="1194"/>
    </location>
</feature>
<feature type="compositionally biased region" description="Low complexity" evidence="1">
    <location>
        <begin position="119"/>
        <end position="134"/>
    </location>
</feature>